<evidence type="ECO:0000313" key="3">
    <source>
        <dbReference type="EMBL" id="KAK5694227.1"/>
    </source>
</evidence>
<keyword evidence="2" id="KW-0812">Transmembrane</keyword>
<sequence>MSLVSDISADTTPNASAGGISGISGISAPYETPSATGPLSNTDPEVTLSLTTQYVTTYYSGVVSSGAIISTVTFTTKPTPSPSSDLAGGEIAGVVIAALAAVALVLVAGWLLLRRRRSRNRDQPPPYPTYEDAPHGALQQEEKDGIPLSELQGEGRPSEAGGEPLLEMEVPPSELEAEYTRPLSSQAPVEMGIRSPAGTVPKRH</sequence>
<dbReference type="Proteomes" id="UP001310594">
    <property type="component" value="Unassembled WGS sequence"/>
</dbReference>
<keyword evidence="2" id="KW-1133">Transmembrane helix</keyword>
<comment type="caution">
    <text evidence="3">The sequence shown here is derived from an EMBL/GenBank/DDBJ whole genome shotgun (WGS) entry which is preliminary data.</text>
</comment>
<gene>
    <name evidence="3" type="ORF">LTR97_009849</name>
</gene>
<evidence type="ECO:0000313" key="4">
    <source>
        <dbReference type="Proteomes" id="UP001310594"/>
    </source>
</evidence>
<proteinExistence type="predicted"/>
<organism evidence="3 4">
    <name type="scientific">Elasticomyces elasticus</name>
    <dbReference type="NCBI Taxonomy" id="574655"/>
    <lineage>
        <taxon>Eukaryota</taxon>
        <taxon>Fungi</taxon>
        <taxon>Dikarya</taxon>
        <taxon>Ascomycota</taxon>
        <taxon>Pezizomycotina</taxon>
        <taxon>Dothideomycetes</taxon>
        <taxon>Dothideomycetidae</taxon>
        <taxon>Mycosphaerellales</taxon>
        <taxon>Teratosphaeriaceae</taxon>
        <taxon>Elasticomyces</taxon>
    </lineage>
</organism>
<evidence type="ECO:0000256" key="2">
    <source>
        <dbReference type="SAM" id="Phobius"/>
    </source>
</evidence>
<evidence type="ECO:0000256" key="1">
    <source>
        <dbReference type="SAM" id="MobiDB-lite"/>
    </source>
</evidence>
<name>A0AAN7W4Y1_9PEZI</name>
<dbReference type="EMBL" id="JAVRQU010000016">
    <property type="protein sequence ID" value="KAK5694227.1"/>
    <property type="molecule type" value="Genomic_DNA"/>
</dbReference>
<dbReference type="AlphaFoldDB" id="A0AAN7W4Y1"/>
<feature type="transmembrane region" description="Helical" evidence="2">
    <location>
        <begin position="91"/>
        <end position="113"/>
    </location>
</feature>
<accession>A0AAN7W4Y1</accession>
<reference evidence="3" key="1">
    <citation type="submission" date="2023-08" db="EMBL/GenBank/DDBJ databases">
        <title>Black Yeasts Isolated from many extreme environments.</title>
        <authorList>
            <person name="Coleine C."/>
            <person name="Stajich J.E."/>
            <person name="Selbmann L."/>
        </authorList>
    </citation>
    <scope>NUCLEOTIDE SEQUENCE</scope>
    <source>
        <strain evidence="3">CCFEE 5810</strain>
    </source>
</reference>
<protein>
    <submittedName>
        <fullName evidence="3">Uncharacterized protein</fullName>
    </submittedName>
</protein>
<keyword evidence="2" id="KW-0472">Membrane</keyword>
<feature type="region of interest" description="Disordered" evidence="1">
    <location>
        <begin position="119"/>
        <end position="204"/>
    </location>
</feature>